<evidence type="ECO:0000256" key="1">
    <source>
        <dbReference type="ARBA" id="ARBA00022737"/>
    </source>
</evidence>
<evidence type="ECO:0000256" key="3">
    <source>
        <dbReference type="ARBA" id="ARBA00023778"/>
    </source>
</evidence>
<keyword evidence="6" id="KW-1185">Reference proteome</keyword>
<evidence type="ECO:0000256" key="4">
    <source>
        <dbReference type="PROSITE-ProRule" id="PRU00339"/>
    </source>
</evidence>
<name>A0A3P7L4F7_STRVU</name>
<dbReference type="SUPFAM" id="SSF48452">
    <property type="entry name" value="TPR-like"/>
    <property type="match status" value="1"/>
</dbReference>
<keyword evidence="2 4" id="KW-0802">TPR repeat</keyword>
<feature type="repeat" description="TPR" evidence="4">
    <location>
        <begin position="91"/>
        <end position="124"/>
    </location>
</feature>
<keyword evidence="1" id="KW-0677">Repeat</keyword>
<dbReference type="InterPro" id="IPR019734">
    <property type="entry name" value="TPR_rpt"/>
</dbReference>
<dbReference type="PANTHER" id="PTHR44186:SF1">
    <property type="entry name" value="BARDET-BIEDL SYNDROME 4 PROTEIN"/>
    <property type="match status" value="1"/>
</dbReference>
<organism evidence="5 6">
    <name type="scientific">Strongylus vulgaris</name>
    <name type="common">Blood worm</name>
    <dbReference type="NCBI Taxonomy" id="40348"/>
    <lineage>
        <taxon>Eukaryota</taxon>
        <taxon>Metazoa</taxon>
        <taxon>Ecdysozoa</taxon>
        <taxon>Nematoda</taxon>
        <taxon>Chromadorea</taxon>
        <taxon>Rhabditida</taxon>
        <taxon>Rhabditina</taxon>
        <taxon>Rhabditomorpha</taxon>
        <taxon>Strongyloidea</taxon>
        <taxon>Strongylidae</taxon>
        <taxon>Strongylus</taxon>
    </lineage>
</organism>
<comment type="similarity">
    <text evidence="3">Belongs to the BBS4 family.</text>
</comment>
<dbReference type="GO" id="GO:0036064">
    <property type="term" value="C:ciliary basal body"/>
    <property type="evidence" value="ECO:0007669"/>
    <property type="project" value="TreeGrafter"/>
</dbReference>
<dbReference type="GO" id="GO:0061512">
    <property type="term" value="P:protein localization to cilium"/>
    <property type="evidence" value="ECO:0007669"/>
    <property type="project" value="TreeGrafter"/>
</dbReference>
<dbReference type="PROSITE" id="PS50293">
    <property type="entry name" value="TPR_REGION"/>
    <property type="match status" value="1"/>
</dbReference>
<evidence type="ECO:0000256" key="2">
    <source>
        <dbReference type="ARBA" id="ARBA00022803"/>
    </source>
</evidence>
<dbReference type="InterPro" id="IPR011990">
    <property type="entry name" value="TPR-like_helical_dom_sf"/>
</dbReference>
<dbReference type="Gene3D" id="1.25.40.10">
    <property type="entry name" value="Tetratricopeptide repeat domain"/>
    <property type="match status" value="1"/>
</dbReference>
<dbReference type="OrthoDB" id="309339at2759"/>
<dbReference type="AlphaFoldDB" id="A0A3P7L4F7"/>
<dbReference type="EMBL" id="UYYB01099620">
    <property type="protein sequence ID" value="VDM77595.1"/>
    <property type="molecule type" value="Genomic_DNA"/>
</dbReference>
<proteinExistence type="inferred from homology"/>
<dbReference type="Pfam" id="PF13424">
    <property type="entry name" value="TPR_12"/>
    <property type="match status" value="1"/>
</dbReference>
<dbReference type="PROSITE" id="PS50005">
    <property type="entry name" value="TPR"/>
    <property type="match status" value="2"/>
</dbReference>
<gene>
    <name evidence="5" type="ORF">SVUK_LOCUS12593</name>
</gene>
<evidence type="ECO:0000313" key="5">
    <source>
        <dbReference type="EMBL" id="VDM77595.1"/>
    </source>
</evidence>
<dbReference type="SMART" id="SM00028">
    <property type="entry name" value="TPR"/>
    <property type="match status" value="2"/>
</dbReference>
<dbReference type="Proteomes" id="UP000270094">
    <property type="component" value="Unassembled WGS sequence"/>
</dbReference>
<sequence length="141" mass="15962">MVAEQSEPSAPKWKPNFELINLEASNALLYRLYIQGDYVGCKSLIGEMLEQCSNQSEYAFYMRGVIARAEGELEEALTWFNKALAISPTSTTYLRNIGRVYFLLGNHTQAVEYLEKAIKGNPNDPVSSCYLPFGYRFVQSL</sequence>
<reference evidence="5 6" key="1">
    <citation type="submission" date="2018-11" db="EMBL/GenBank/DDBJ databases">
        <authorList>
            <consortium name="Pathogen Informatics"/>
        </authorList>
    </citation>
    <scope>NUCLEOTIDE SEQUENCE [LARGE SCALE GENOMIC DNA]</scope>
</reference>
<dbReference type="PANTHER" id="PTHR44186">
    <property type="match status" value="1"/>
</dbReference>
<accession>A0A3P7L4F7</accession>
<feature type="repeat" description="TPR" evidence="4">
    <location>
        <begin position="57"/>
        <end position="90"/>
    </location>
</feature>
<dbReference type="GO" id="GO:0060271">
    <property type="term" value="P:cilium assembly"/>
    <property type="evidence" value="ECO:0007669"/>
    <property type="project" value="TreeGrafter"/>
</dbReference>
<evidence type="ECO:0000313" key="6">
    <source>
        <dbReference type="Proteomes" id="UP000270094"/>
    </source>
</evidence>
<protein>
    <submittedName>
        <fullName evidence="5">Uncharacterized protein</fullName>
    </submittedName>
</protein>